<keyword evidence="13" id="KW-1185">Reference proteome</keyword>
<dbReference type="Pfam" id="PF02108">
    <property type="entry name" value="FliH"/>
    <property type="match status" value="1"/>
</dbReference>
<feature type="compositionally biased region" description="Basic and acidic residues" evidence="10">
    <location>
        <begin position="52"/>
        <end position="77"/>
    </location>
</feature>
<dbReference type="InterPro" id="IPR018035">
    <property type="entry name" value="Flagellar_FliH/T3SS_HrpE"/>
</dbReference>
<evidence type="ECO:0000256" key="6">
    <source>
        <dbReference type="ARBA" id="ARBA00022490"/>
    </source>
</evidence>
<feature type="region of interest" description="Disordered" evidence="10">
    <location>
        <begin position="243"/>
        <end position="265"/>
    </location>
</feature>
<feature type="compositionally biased region" description="Polar residues" evidence="10">
    <location>
        <begin position="22"/>
        <end position="35"/>
    </location>
</feature>
<evidence type="ECO:0000256" key="1">
    <source>
        <dbReference type="ARBA" id="ARBA00003041"/>
    </source>
</evidence>
<keyword evidence="6" id="KW-0963">Cytoplasm</keyword>
<protein>
    <recommendedName>
        <fullName evidence="4">Flagellar assembly protein FliH</fullName>
    </recommendedName>
</protein>
<dbReference type="PANTHER" id="PTHR34982:SF1">
    <property type="entry name" value="FLAGELLAR ASSEMBLY PROTEIN FLIH"/>
    <property type="match status" value="1"/>
</dbReference>
<evidence type="ECO:0000256" key="9">
    <source>
        <dbReference type="ARBA" id="ARBA00023225"/>
    </source>
</evidence>
<sequence length="265" mass="30050">MSDFQSAEFDRHGHWRRWQMDELSQPTQRKSQSGEPASPATEHKRKVAAAKKAAEAARKREEQERQTLYDKVRRQAEEEGYQAGFERGQKEGRTRGLEEGRKQANKELEKQIKQTITPLTTLTQEFNEALALLDDTVAHDLVDLALATGKKLASDALDVSPEHILNTVRQLLHTEPPLVGQQRLWLNPDDHAIVEQHLGDELRAANWKLQPDDQLARGGCRVTSAQGELDATFESRWRSIQSQTRQRHTLTPSDHASSNNANAKE</sequence>
<evidence type="ECO:0000256" key="10">
    <source>
        <dbReference type="SAM" id="MobiDB-lite"/>
    </source>
</evidence>
<evidence type="ECO:0000256" key="2">
    <source>
        <dbReference type="ARBA" id="ARBA00004496"/>
    </source>
</evidence>
<dbReference type="PRINTS" id="PR01003">
    <property type="entry name" value="FLGFLIH"/>
</dbReference>
<dbReference type="PANTHER" id="PTHR34982">
    <property type="entry name" value="YOP PROTEINS TRANSLOCATION PROTEIN L"/>
    <property type="match status" value="1"/>
</dbReference>
<organism evidence="12 13">
    <name type="scientific">Vreelandella vilamensis</name>
    <dbReference type="NCBI Taxonomy" id="531309"/>
    <lineage>
        <taxon>Bacteria</taxon>
        <taxon>Pseudomonadati</taxon>
        <taxon>Pseudomonadota</taxon>
        <taxon>Gammaproteobacteria</taxon>
        <taxon>Oceanospirillales</taxon>
        <taxon>Halomonadaceae</taxon>
        <taxon>Vreelandella</taxon>
    </lineage>
</organism>
<keyword evidence="7" id="KW-1005">Bacterial flagellum biogenesis</keyword>
<feature type="compositionally biased region" description="Basic and acidic residues" evidence="10">
    <location>
        <begin position="87"/>
        <end position="97"/>
    </location>
</feature>
<keyword evidence="12" id="KW-0969">Cilium</keyword>
<comment type="similarity">
    <text evidence="3">Belongs to the FliH family.</text>
</comment>
<evidence type="ECO:0000256" key="3">
    <source>
        <dbReference type="ARBA" id="ARBA00006602"/>
    </source>
</evidence>
<name>A0ABU1H5E5_9GAMM</name>
<keyword evidence="8" id="KW-0653">Protein transport</keyword>
<keyword evidence="9" id="KW-1006">Bacterial flagellum protein export</keyword>
<evidence type="ECO:0000313" key="12">
    <source>
        <dbReference type="EMBL" id="MDR5898738.1"/>
    </source>
</evidence>
<dbReference type="RefSeq" id="WP_309655652.1">
    <property type="nucleotide sequence ID" value="NZ_JARWAN010000008.1"/>
</dbReference>
<feature type="region of interest" description="Disordered" evidence="10">
    <location>
        <begin position="1"/>
        <end position="97"/>
    </location>
</feature>
<comment type="caution">
    <text evidence="12">The sequence shown here is derived from an EMBL/GenBank/DDBJ whole genome shotgun (WGS) entry which is preliminary data.</text>
</comment>
<evidence type="ECO:0000256" key="4">
    <source>
        <dbReference type="ARBA" id="ARBA00016507"/>
    </source>
</evidence>
<evidence type="ECO:0000256" key="8">
    <source>
        <dbReference type="ARBA" id="ARBA00022927"/>
    </source>
</evidence>
<proteinExistence type="inferred from homology"/>
<comment type="subcellular location">
    <subcellularLocation>
        <location evidence="2">Cytoplasm</location>
    </subcellularLocation>
</comment>
<evidence type="ECO:0000256" key="7">
    <source>
        <dbReference type="ARBA" id="ARBA00022795"/>
    </source>
</evidence>
<keyword evidence="5" id="KW-0813">Transport</keyword>
<evidence type="ECO:0000313" key="13">
    <source>
        <dbReference type="Proteomes" id="UP001254564"/>
    </source>
</evidence>
<gene>
    <name evidence="12" type="ORF">QC823_07020</name>
</gene>
<accession>A0ABU1H5E5</accession>
<dbReference type="InterPro" id="IPR000563">
    <property type="entry name" value="Flag_FliH"/>
</dbReference>
<keyword evidence="12" id="KW-0282">Flagellum</keyword>
<evidence type="ECO:0000259" key="11">
    <source>
        <dbReference type="Pfam" id="PF02108"/>
    </source>
</evidence>
<evidence type="ECO:0000256" key="5">
    <source>
        <dbReference type="ARBA" id="ARBA00022448"/>
    </source>
</evidence>
<feature type="domain" description="Flagellar assembly protein FliH/Type III secretion system HrpE" evidence="11">
    <location>
        <begin position="114"/>
        <end position="239"/>
    </location>
</feature>
<dbReference type="Proteomes" id="UP001254564">
    <property type="component" value="Unassembled WGS sequence"/>
</dbReference>
<dbReference type="SUPFAM" id="SSF160527">
    <property type="entry name" value="V-type ATPase subunit E-like"/>
    <property type="match status" value="1"/>
</dbReference>
<comment type="function">
    <text evidence="1">Needed for flagellar regrowth and assembly.</text>
</comment>
<keyword evidence="12" id="KW-0966">Cell projection</keyword>
<reference evidence="12 13" key="1">
    <citation type="submission" date="2023-04" db="EMBL/GenBank/DDBJ databases">
        <title>A long-awaited taxogenomic arrangement of the family Halomonadaceae.</title>
        <authorList>
            <person name="De La Haba R."/>
            <person name="Chuvochina M."/>
            <person name="Wittouck S."/>
            <person name="Arahal D.R."/>
            <person name="Sanchez-Porro C."/>
            <person name="Hugenholtz P."/>
            <person name="Ventosa A."/>
        </authorList>
    </citation>
    <scope>NUCLEOTIDE SEQUENCE [LARGE SCALE GENOMIC DNA]</scope>
    <source>
        <strain evidence="12 13">DSM 21020</strain>
    </source>
</reference>
<dbReference type="InterPro" id="IPR051472">
    <property type="entry name" value="T3SS_Stator/FliH"/>
</dbReference>
<dbReference type="EMBL" id="JARWAN010000008">
    <property type="protein sequence ID" value="MDR5898738.1"/>
    <property type="molecule type" value="Genomic_DNA"/>
</dbReference>